<dbReference type="AlphaFoldDB" id="A0A8S3ZIV7"/>
<keyword evidence="2" id="KW-1185">Reference proteome</keyword>
<evidence type="ECO:0000313" key="2">
    <source>
        <dbReference type="Proteomes" id="UP000678393"/>
    </source>
</evidence>
<dbReference type="EMBL" id="CAJHNH020002465">
    <property type="protein sequence ID" value="CAG5126821.1"/>
    <property type="molecule type" value="Genomic_DNA"/>
</dbReference>
<organism evidence="1 2">
    <name type="scientific">Candidula unifasciata</name>
    <dbReference type="NCBI Taxonomy" id="100452"/>
    <lineage>
        <taxon>Eukaryota</taxon>
        <taxon>Metazoa</taxon>
        <taxon>Spiralia</taxon>
        <taxon>Lophotrochozoa</taxon>
        <taxon>Mollusca</taxon>
        <taxon>Gastropoda</taxon>
        <taxon>Heterobranchia</taxon>
        <taxon>Euthyneura</taxon>
        <taxon>Panpulmonata</taxon>
        <taxon>Eupulmonata</taxon>
        <taxon>Stylommatophora</taxon>
        <taxon>Helicina</taxon>
        <taxon>Helicoidea</taxon>
        <taxon>Geomitridae</taxon>
        <taxon>Candidula</taxon>
    </lineage>
</organism>
<comment type="caution">
    <text evidence="1">The sequence shown here is derived from an EMBL/GenBank/DDBJ whole genome shotgun (WGS) entry which is preliminary data.</text>
</comment>
<gene>
    <name evidence="1" type="ORF">CUNI_LOCUS12379</name>
</gene>
<dbReference type="OrthoDB" id="6113228at2759"/>
<protein>
    <submittedName>
        <fullName evidence="1">Uncharacterized protein</fullName>
    </submittedName>
</protein>
<evidence type="ECO:0000313" key="1">
    <source>
        <dbReference type="EMBL" id="CAG5126821.1"/>
    </source>
</evidence>
<sequence length="437" mass="49898">HVCGSSMWFMSDNGTHIDTDADWLPTLVCTNGEVSRLNYSSASWNVVIGQQDLPLDGEVWWYTKPTHCSEDPIYSQFVDGSQAAGSLSKLMTLAKMSELRANMRDRGYSFVLQNQKIYNNELLSAQSINHISLRYTQESVKFNDDPYYSWLAVWSTNGRRDVSRWFLENTTLHRHNNDFVSLDWYGDECWRKVFSADNFGFAVYGSLNELIQMIKLGHRVRMHFDGVTLKANGIRVVDGLVVAQTIEEYARRGTYPNYDAPFFDNKAKAVYRLVHSTGMVKTYMYTIDDFKLAGMSQTKYAIDWLVDTRPWRKILRTDALGVSTDGSPRDLEDAVYLGSSVRLNIEQDELAGQFFTEADNVRVSFFTNEVYAQALKHVSDEKVQSVDEYSLQNDVFRWALMVSSGGVVAMNARRLASKAHLYDAVSPATNVTWFVNR</sequence>
<accession>A0A8S3ZIV7</accession>
<name>A0A8S3ZIV7_9EUPU</name>
<reference evidence="1" key="1">
    <citation type="submission" date="2021-04" db="EMBL/GenBank/DDBJ databases">
        <authorList>
            <consortium name="Molecular Ecology Group"/>
        </authorList>
    </citation>
    <scope>NUCLEOTIDE SEQUENCE</scope>
</reference>
<feature type="non-terminal residue" evidence="1">
    <location>
        <position position="437"/>
    </location>
</feature>
<dbReference type="Proteomes" id="UP000678393">
    <property type="component" value="Unassembled WGS sequence"/>
</dbReference>
<proteinExistence type="predicted"/>